<evidence type="ECO:0000256" key="9">
    <source>
        <dbReference type="ARBA" id="ARBA00023289"/>
    </source>
</evidence>
<organism evidence="10 11">
    <name type="scientific">Anaeramoeba ignava</name>
    <name type="common">Anaerobic marine amoeba</name>
    <dbReference type="NCBI Taxonomy" id="1746090"/>
    <lineage>
        <taxon>Eukaryota</taxon>
        <taxon>Metamonada</taxon>
        <taxon>Anaeramoebidae</taxon>
        <taxon>Anaeramoeba</taxon>
    </lineage>
</organism>
<keyword evidence="3" id="KW-1003">Cell membrane</keyword>
<proteinExistence type="inferred from homology"/>
<dbReference type="PROSITE" id="PS51420">
    <property type="entry name" value="RHO"/>
    <property type="match status" value="1"/>
</dbReference>
<dbReference type="SMART" id="SM00173">
    <property type="entry name" value="RAS"/>
    <property type="match status" value="1"/>
</dbReference>
<gene>
    <name evidence="10" type="ORF">M0811_02570</name>
</gene>
<dbReference type="PROSITE" id="PS51421">
    <property type="entry name" value="RAS"/>
    <property type="match status" value="1"/>
</dbReference>
<dbReference type="SMART" id="SM00174">
    <property type="entry name" value="RHO"/>
    <property type="match status" value="1"/>
</dbReference>
<accession>A0A9Q0L948</accession>
<keyword evidence="4" id="KW-0488">Methylation</keyword>
<evidence type="ECO:0000256" key="4">
    <source>
        <dbReference type="ARBA" id="ARBA00022481"/>
    </source>
</evidence>
<evidence type="ECO:0000256" key="8">
    <source>
        <dbReference type="ARBA" id="ARBA00023288"/>
    </source>
</evidence>
<evidence type="ECO:0000256" key="5">
    <source>
        <dbReference type="ARBA" id="ARBA00022741"/>
    </source>
</evidence>
<dbReference type="GO" id="GO:0005525">
    <property type="term" value="F:GTP binding"/>
    <property type="evidence" value="ECO:0007669"/>
    <property type="project" value="UniProtKB-KW"/>
</dbReference>
<dbReference type="GO" id="GO:0007165">
    <property type="term" value="P:signal transduction"/>
    <property type="evidence" value="ECO:0007669"/>
    <property type="project" value="InterPro"/>
</dbReference>
<dbReference type="InterPro" id="IPR001806">
    <property type="entry name" value="Small_GTPase"/>
</dbReference>
<dbReference type="GO" id="GO:0005886">
    <property type="term" value="C:plasma membrane"/>
    <property type="evidence" value="ECO:0007669"/>
    <property type="project" value="UniProtKB-SubCell"/>
</dbReference>
<dbReference type="PANTHER" id="PTHR24070">
    <property type="entry name" value="RAS, DI-RAS, AND RHEB FAMILY MEMBERS OF SMALL GTPASE SUPERFAMILY"/>
    <property type="match status" value="1"/>
</dbReference>
<protein>
    <submittedName>
        <fullName evidence="10">Ras gtpase-related</fullName>
    </submittedName>
</protein>
<evidence type="ECO:0000256" key="1">
    <source>
        <dbReference type="ARBA" id="ARBA00004193"/>
    </source>
</evidence>
<comment type="subcellular location">
    <subcellularLocation>
        <location evidence="1">Cell membrane</location>
        <topology evidence="1">Lipid-anchor</topology>
    </subcellularLocation>
</comment>
<dbReference type="EMBL" id="JAPDFW010000114">
    <property type="protein sequence ID" value="KAJ5068627.1"/>
    <property type="molecule type" value="Genomic_DNA"/>
</dbReference>
<dbReference type="FunFam" id="3.40.50.300:FF:000080">
    <property type="entry name" value="Ras-like GTPase Ras1"/>
    <property type="match status" value="1"/>
</dbReference>
<dbReference type="NCBIfam" id="TIGR00231">
    <property type="entry name" value="small_GTP"/>
    <property type="match status" value="1"/>
</dbReference>
<reference evidence="10" key="1">
    <citation type="submission" date="2022-10" db="EMBL/GenBank/DDBJ databases">
        <title>Novel sulphate-reducing endosymbionts in the free-living metamonad Anaeramoeba.</title>
        <authorList>
            <person name="Jerlstrom-Hultqvist J."/>
            <person name="Cepicka I."/>
            <person name="Gallot-Lavallee L."/>
            <person name="Salas-Leiva D."/>
            <person name="Curtis B.A."/>
            <person name="Zahonova K."/>
            <person name="Pipaliya S."/>
            <person name="Dacks J."/>
            <person name="Roger A.J."/>
        </authorList>
    </citation>
    <scope>NUCLEOTIDE SEQUENCE</scope>
    <source>
        <strain evidence="10">BMAN</strain>
    </source>
</reference>
<keyword evidence="6" id="KW-0342">GTP-binding</keyword>
<keyword evidence="9" id="KW-0636">Prenylation</keyword>
<dbReference type="InterPro" id="IPR005225">
    <property type="entry name" value="Small_GTP-bd"/>
</dbReference>
<dbReference type="InterPro" id="IPR020849">
    <property type="entry name" value="Small_GTPase_Ras-type"/>
</dbReference>
<evidence type="ECO:0000256" key="7">
    <source>
        <dbReference type="ARBA" id="ARBA00023136"/>
    </source>
</evidence>
<dbReference type="PRINTS" id="PR00449">
    <property type="entry name" value="RASTRNSFRMNG"/>
</dbReference>
<dbReference type="InterPro" id="IPR027417">
    <property type="entry name" value="P-loop_NTPase"/>
</dbReference>
<dbReference type="GO" id="GO:0003924">
    <property type="term" value="F:GTPase activity"/>
    <property type="evidence" value="ECO:0007669"/>
    <property type="project" value="InterPro"/>
</dbReference>
<evidence type="ECO:0000256" key="3">
    <source>
        <dbReference type="ARBA" id="ARBA00022475"/>
    </source>
</evidence>
<dbReference type="Gene3D" id="3.40.50.300">
    <property type="entry name" value="P-loop containing nucleotide triphosphate hydrolases"/>
    <property type="match status" value="1"/>
</dbReference>
<sequence length="214" mass="24958">MNRTKKTNERSDFEYHIVCFGAGGSGKSALTIMLCHNHFAEEYDPTIEDFYRKQVMVDEEICWMEILDTAGQEEYSAMRSQYYRQGEGFLLIYAINDRNSFDEVGKFQNEILRAKDSDYQPIVLVGNKADLDCERQVSFHEGQDLAKTFGCSFIETSAKTCINVEEAFFQCVREIRKFRNQFNSIDSQIQKNPNLKKSKKRVVKKKRKTRCSLM</sequence>
<dbReference type="OMA" id="QHDERMP"/>
<dbReference type="SMART" id="SM00175">
    <property type="entry name" value="RAB"/>
    <property type="match status" value="1"/>
</dbReference>
<dbReference type="Pfam" id="PF00071">
    <property type="entry name" value="Ras"/>
    <property type="match status" value="1"/>
</dbReference>
<keyword evidence="5" id="KW-0547">Nucleotide-binding</keyword>
<comment type="similarity">
    <text evidence="2">Belongs to the small GTPase superfamily. Ras family.</text>
</comment>
<name>A0A9Q0L948_ANAIG</name>
<dbReference type="Proteomes" id="UP001149090">
    <property type="component" value="Unassembled WGS sequence"/>
</dbReference>
<evidence type="ECO:0000313" key="11">
    <source>
        <dbReference type="Proteomes" id="UP001149090"/>
    </source>
</evidence>
<keyword evidence="7" id="KW-0472">Membrane</keyword>
<dbReference type="PROSITE" id="PS51419">
    <property type="entry name" value="RAB"/>
    <property type="match status" value="1"/>
</dbReference>
<dbReference type="AlphaFoldDB" id="A0A9Q0L948"/>
<evidence type="ECO:0000313" key="10">
    <source>
        <dbReference type="EMBL" id="KAJ5068627.1"/>
    </source>
</evidence>
<keyword evidence="8" id="KW-0449">Lipoprotein</keyword>
<dbReference type="SUPFAM" id="SSF52540">
    <property type="entry name" value="P-loop containing nucleoside triphosphate hydrolases"/>
    <property type="match status" value="1"/>
</dbReference>
<comment type="caution">
    <text evidence="10">The sequence shown here is derived from an EMBL/GenBank/DDBJ whole genome shotgun (WGS) entry which is preliminary data.</text>
</comment>
<keyword evidence="11" id="KW-1185">Reference proteome</keyword>
<evidence type="ECO:0000256" key="6">
    <source>
        <dbReference type="ARBA" id="ARBA00023134"/>
    </source>
</evidence>
<dbReference type="OrthoDB" id="5976022at2759"/>
<evidence type="ECO:0000256" key="2">
    <source>
        <dbReference type="ARBA" id="ARBA00008344"/>
    </source>
</evidence>